<evidence type="ECO:0000259" key="6">
    <source>
        <dbReference type="Pfam" id="PF01593"/>
    </source>
</evidence>
<accession>A0ABW3K483</accession>
<evidence type="ECO:0000256" key="1">
    <source>
        <dbReference type="ARBA" id="ARBA00004829"/>
    </source>
</evidence>
<evidence type="ECO:0000256" key="5">
    <source>
        <dbReference type="RuleBase" id="RU362075"/>
    </source>
</evidence>
<dbReference type="Gene3D" id="3.50.50.60">
    <property type="entry name" value="FAD/NAD(P)-binding domain"/>
    <property type="match status" value="2"/>
</dbReference>
<evidence type="ECO:0000313" key="7">
    <source>
        <dbReference type="EMBL" id="MFD1000850.1"/>
    </source>
</evidence>
<dbReference type="RefSeq" id="WP_377580305.1">
    <property type="nucleotide sequence ID" value="NZ_JBHTKA010000007.1"/>
</dbReference>
<dbReference type="PANTHER" id="PTHR43734">
    <property type="entry name" value="PHYTOENE DESATURASE"/>
    <property type="match status" value="1"/>
</dbReference>
<organism evidence="7 8">
    <name type="scientific">Ohtaekwangia kribbensis</name>
    <dbReference type="NCBI Taxonomy" id="688913"/>
    <lineage>
        <taxon>Bacteria</taxon>
        <taxon>Pseudomonadati</taxon>
        <taxon>Bacteroidota</taxon>
        <taxon>Cytophagia</taxon>
        <taxon>Cytophagales</taxon>
        <taxon>Fulvivirgaceae</taxon>
        <taxon>Ohtaekwangia</taxon>
    </lineage>
</organism>
<evidence type="ECO:0000256" key="3">
    <source>
        <dbReference type="ARBA" id="ARBA00022746"/>
    </source>
</evidence>
<gene>
    <name evidence="7" type="ORF">ACFQ21_16105</name>
</gene>
<dbReference type="InterPro" id="IPR002937">
    <property type="entry name" value="Amino_oxidase"/>
</dbReference>
<evidence type="ECO:0000256" key="2">
    <source>
        <dbReference type="ARBA" id="ARBA00006046"/>
    </source>
</evidence>
<dbReference type="InterPro" id="IPR014105">
    <property type="entry name" value="Carotenoid/retinoid_OxRdtase"/>
</dbReference>
<dbReference type="EMBL" id="JBHTKA010000007">
    <property type="protein sequence ID" value="MFD1000850.1"/>
    <property type="molecule type" value="Genomic_DNA"/>
</dbReference>
<dbReference type="Pfam" id="PF01593">
    <property type="entry name" value="Amino_oxidase"/>
    <property type="match status" value="1"/>
</dbReference>
<reference evidence="8" key="1">
    <citation type="journal article" date="2019" name="Int. J. Syst. Evol. Microbiol.">
        <title>The Global Catalogue of Microorganisms (GCM) 10K type strain sequencing project: providing services to taxonomists for standard genome sequencing and annotation.</title>
        <authorList>
            <consortium name="The Broad Institute Genomics Platform"/>
            <consortium name="The Broad Institute Genome Sequencing Center for Infectious Disease"/>
            <person name="Wu L."/>
            <person name="Ma J."/>
        </authorList>
    </citation>
    <scope>NUCLEOTIDE SEQUENCE [LARGE SCALE GENOMIC DNA]</scope>
    <source>
        <strain evidence="8">CCUG 58938</strain>
    </source>
</reference>
<dbReference type="PRINTS" id="PR00419">
    <property type="entry name" value="ADXRDTASE"/>
</dbReference>
<dbReference type="SUPFAM" id="SSF51905">
    <property type="entry name" value="FAD/NAD(P)-binding domain"/>
    <property type="match status" value="1"/>
</dbReference>
<proteinExistence type="inferred from homology"/>
<keyword evidence="3 5" id="KW-0125">Carotenoid biosynthesis</keyword>
<comment type="pathway">
    <text evidence="1 5">Carotenoid biosynthesis.</text>
</comment>
<dbReference type="InterPro" id="IPR036188">
    <property type="entry name" value="FAD/NAD-bd_sf"/>
</dbReference>
<keyword evidence="4 5" id="KW-0560">Oxidoreductase</keyword>
<feature type="domain" description="Amine oxidase" evidence="6">
    <location>
        <begin position="11"/>
        <end position="485"/>
    </location>
</feature>
<comment type="similarity">
    <text evidence="2 5">Belongs to the carotenoid/retinoid oxidoreductase family.</text>
</comment>
<dbReference type="Proteomes" id="UP001597112">
    <property type="component" value="Unassembled WGS sequence"/>
</dbReference>
<evidence type="ECO:0000313" key="8">
    <source>
        <dbReference type="Proteomes" id="UP001597112"/>
    </source>
</evidence>
<dbReference type="NCBIfam" id="TIGR02734">
    <property type="entry name" value="crtI_fam"/>
    <property type="match status" value="1"/>
</dbReference>
<dbReference type="PANTHER" id="PTHR43734:SF1">
    <property type="entry name" value="PHYTOENE DESATURASE"/>
    <property type="match status" value="1"/>
</dbReference>
<name>A0ABW3K483_9BACT</name>
<keyword evidence="8" id="KW-1185">Reference proteome</keyword>
<protein>
    <submittedName>
        <fullName evidence="7">Phytoene desaturase family protein</fullName>
    </submittedName>
</protein>
<evidence type="ECO:0000256" key="4">
    <source>
        <dbReference type="ARBA" id="ARBA00023002"/>
    </source>
</evidence>
<comment type="caution">
    <text evidence="7">The sequence shown here is derived from an EMBL/GenBank/DDBJ whole genome shotgun (WGS) entry which is preliminary data.</text>
</comment>
<sequence length="493" mass="55964">MSCIAIIGSGFSGLSAACYLAREGHAVTLFEKNDSPGGRARQFKANGFTFDMGPSWYWMPDVFENFFNHFGKKASDYYTLQRLDPSYRIVYSKDDVLDIPAGIDALCKLFETIEPGSGKKLLQFLEEGKYKYDIGINDLVHKPGLSLREFMDIDLLKGALRLHVFQSIASYIRKFFKNEKLIQLLEFPVLFLGATPEKTPALYSLMNYADMALGTWYPQGGMYKIIEGMVALARSLNVTFEFNSNVERLEMNAVKAKGLRINGTFRPFDYIVASADYHHVEQHLLPATHRRYSEVYWQKRVMAPSSLIFYLGINKKLNGLLHHTLFFDQDFKQHAREIYDRPQWPSAPQFYISCPSQTDATVAPAGHENIFILLPVAPGLQDSEAIREKYFDNIITRLEHLTGQTIRNHIVYKRSYAHNNFIEDYNAFKGNAYGLANTLLQTANLKPSIVNKKVSNLFYTGQLTVPGPGVPPSIISGEVVARELISKIQEQQN</sequence>